<evidence type="ECO:0000313" key="3">
    <source>
        <dbReference type="Proteomes" id="UP000198553"/>
    </source>
</evidence>
<dbReference type="STRING" id="930146.SAMN05192533_11549"/>
<reference evidence="3" key="1">
    <citation type="submission" date="2016-10" db="EMBL/GenBank/DDBJ databases">
        <authorList>
            <person name="Varghese N."/>
            <person name="Submissions S."/>
        </authorList>
    </citation>
    <scope>NUCLEOTIDE SEQUENCE [LARGE SCALE GENOMIC DNA]</scope>
    <source>
        <strain evidence="3">B48,IBRC-M 10115,DSM 25386,CECT 8001</strain>
    </source>
</reference>
<dbReference type="InterPro" id="IPR039569">
    <property type="entry name" value="FAS1-like_DH_region"/>
</dbReference>
<dbReference type="PIRSF" id="PIRSF018072">
    <property type="entry name" value="UCP018072"/>
    <property type="match status" value="1"/>
</dbReference>
<dbReference type="EMBL" id="FOBW01000015">
    <property type="protein sequence ID" value="SEN56608.1"/>
    <property type="molecule type" value="Genomic_DNA"/>
</dbReference>
<dbReference type="RefSeq" id="WP_090748970.1">
    <property type="nucleotide sequence ID" value="NZ_FOBW01000015.1"/>
</dbReference>
<keyword evidence="3" id="KW-1185">Reference proteome</keyword>
<protein>
    <submittedName>
        <fullName evidence="2">Acyl dehydratase</fullName>
    </submittedName>
</protein>
<dbReference type="CDD" id="cd03441">
    <property type="entry name" value="R_hydratase_like"/>
    <property type="match status" value="1"/>
</dbReference>
<dbReference type="AlphaFoldDB" id="A0A1H8HLV5"/>
<name>A0A1H8HLV5_9BACI</name>
<gene>
    <name evidence="2" type="ORF">SAMN05192533_11549</name>
</gene>
<accession>A0A1H8HLV5</accession>
<organism evidence="2 3">
    <name type="scientific">Mesobacillus persicus</name>
    <dbReference type="NCBI Taxonomy" id="930146"/>
    <lineage>
        <taxon>Bacteria</taxon>
        <taxon>Bacillati</taxon>
        <taxon>Bacillota</taxon>
        <taxon>Bacilli</taxon>
        <taxon>Bacillales</taxon>
        <taxon>Bacillaceae</taxon>
        <taxon>Mesobacillus</taxon>
    </lineage>
</organism>
<dbReference type="Pfam" id="PF13452">
    <property type="entry name" value="FAS1_DH_region"/>
    <property type="match status" value="1"/>
</dbReference>
<dbReference type="SUPFAM" id="SSF54637">
    <property type="entry name" value="Thioesterase/thiol ester dehydrase-isomerase"/>
    <property type="match status" value="1"/>
</dbReference>
<feature type="domain" description="FAS1-like dehydratase" evidence="1">
    <location>
        <begin position="4"/>
        <end position="131"/>
    </location>
</feature>
<sequence>MKEMIGKASTKVKNTVERGAVKKFAEAVGDMHPIYLDEEVGKQSRFGQNIAPPTFARVFDYGVIEGLNLPNKGLIHGEQIYQYERPLLVGEDVYCYAKVSDYYEKAGAMGNMGFIVLENNGEDKDGNAVFTSKSIVILSEAYRKVQQV</sequence>
<evidence type="ECO:0000259" key="1">
    <source>
        <dbReference type="Pfam" id="PF13452"/>
    </source>
</evidence>
<evidence type="ECO:0000313" key="2">
    <source>
        <dbReference type="EMBL" id="SEN56608.1"/>
    </source>
</evidence>
<dbReference type="InterPro" id="IPR029069">
    <property type="entry name" value="HotDog_dom_sf"/>
</dbReference>
<proteinExistence type="predicted"/>
<dbReference type="Gene3D" id="3.10.129.10">
    <property type="entry name" value="Hotdog Thioesterase"/>
    <property type="match status" value="1"/>
</dbReference>
<dbReference type="InterPro" id="IPR016709">
    <property type="entry name" value="HadA-like"/>
</dbReference>
<dbReference type="OrthoDB" id="160199at2"/>
<dbReference type="Proteomes" id="UP000198553">
    <property type="component" value="Unassembled WGS sequence"/>
</dbReference>